<dbReference type="Gene3D" id="3.30.420.10">
    <property type="entry name" value="Ribonuclease H-like superfamily/Ribonuclease H"/>
    <property type="match status" value="1"/>
</dbReference>
<evidence type="ECO:0000313" key="2">
    <source>
        <dbReference type="EMBL" id="NME58445.1"/>
    </source>
</evidence>
<organism evidence="2 3">
    <name type="scientific">Dorea formicigenerans</name>
    <dbReference type="NCBI Taxonomy" id="39486"/>
    <lineage>
        <taxon>Bacteria</taxon>
        <taxon>Bacillati</taxon>
        <taxon>Bacillota</taxon>
        <taxon>Clostridia</taxon>
        <taxon>Lachnospirales</taxon>
        <taxon>Lachnospiraceae</taxon>
        <taxon>Dorea</taxon>
    </lineage>
</organism>
<evidence type="ECO:0000313" key="3">
    <source>
        <dbReference type="Proteomes" id="UP000580130"/>
    </source>
</evidence>
<dbReference type="Proteomes" id="UP000580130">
    <property type="component" value="Unassembled WGS sequence"/>
</dbReference>
<dbReference type="InterPro" id="IPR012337">
    <property type="entry name" value="RNaseH-like_sf"/>
</dbReference>
<dbReference type="Pfam" id="PF00665">
    <property type="entry name" value="rve"/>
    <property type="match status" value="1"/>
</dbReference>
<dbReference type="GO" id="GO:0003676">
    <property type="term" value="F:nucleic acid binding"/>
    <property type="evidence" value="ECO:0007669"/>
    <property type="project" value="InterPro"/>
</dbReference>
<dbReference type="PANTHER" id="PTHR35004">
    <property type="entry name" value="TRANSPOSASE RV3428C-RELATED"/>
    <property type="match status" value="1"/>
</dbReference>
<dbReference type="InterPro" id="IPR001584">
    <property type="entry name" value="Integrase_cat-core"/>
</dbReference>
<dbReference type="SUPFAM" id="SSF53098">
    <property type="entry name" value="Ribonuclease H-like"/>
    <property type="match status" value="1"/>
</dbReference>
<dbReference type="GO" id="GO:0015074">
    <property type="term" value="P:DNA integration"/>
    <property type="evidence" value="ECO:0007669"/>
    <property type="project" value="InterPro"/>
</dbReference>
<dbReference type="EMBL" id="JABAFX010000086">
    <property type="protein sequence ID" value="NME58445.1"/>
    <property type="molecule type" value="Genomic_DNA"/>
</dbReference>
<sequence>DEASRERFIYPYMEQSSYSTIDFLKRAIVYFGYQPLILQTDNGGEFTYQKKTNRTHPLDKLCEELKLQHKCIRPRTPQHNGKVERSHRNDQERFYNHMSFYNYNDLLVQMKRYLNRSNNIPMQVLSWKSPLEKRRELETL</sequence>
<dbReference type="RefSeq" id="WP_168934331.1">
    <property type="nucleotide sequence ID" value="NZ_JABAFX010000086.1"/>
</dbReference>
<comment type="caution">
    <text evidence="2">The sequence shown here is derived from an EMBL/GenBank/DDBJ whole genome shotgun (WGS) entry which is preliminary data.</text>
</comment>
<dbReference type="PROSITE" id="PS50994">
    <property type="entry name" value="INTEGRASE"/>
    <property type="match status" value="1"/>
</dbReference>
<reference evidence="2 3" key="1">
    <citation type="submission" date="2020-04" db="EMBL/GenBank/DDBJ databases">
        <authorList>
            <person name="Hitch T.C.A."/>
            <person name="Wylensek D."/>
            <person name="Clavel T."/>
        </authorList>
    </citation>
    <scope>NUCLEOTIDE SEQUENCE [LARGE SCALE GENOMIC DNA]</scope>
    <source>
        <strain evidence="2 3">BSM-383-APC-5F</strain>
    </source>
</reference>
<dbReference type="PANTHER" id="PTHR35004:SF7">
    <property type="entry name" value="INTEGRASE PROTEIN"/>
    <property type="match status" value="1"/>
</dbReference>
<dbReference type="AlphaFoldDB" id="A0A848CHD8"/>
<name>A0A848CHD8_9FIRM</name>
<protein>
    <submittedName>
        <fullName evidence="2">Transposase family protein</fullName>
    </submittedName>
</protein>
<accession>A0A848CHD8</accession>
<proteinExistence type="predicted"/>
<feature type="domain" description="Integrase catalytic" evidence="1">
    <location>
        <begin position="1"/>
        <end position="138"/>
    </location>
</feature>
<gene>
    <name evidence="2" type="ORF">HF855_13915</name>
</gene>
<feature type="non-terminal residue" evidence="2">
    <location>
        <position position="1"/>
    </location>
</feature>
<evidence type="ECO:0000259" key="1">
    <source>
        <dbReference type="PROSITE" id="PS50994"/>
    </source>
</evidence>
<dbReference type="InterPro" id="IPR036397">
    <property type="entry name" value="RNaseH_sf"/>
</dbReference>